<accession>A0ABD1EVN1</accession>
<dbReference type="EMBL" id="JBDJPC010000005">
    <property type="protein sequence ID" value="KAL1502496.1"/>
    <property type="molecule type" value="Genomic_DNA"/>
</dbReference>
<evidence type="ECO:0000256" key="1">
    <source>
        <dbReference type="SAM" id="SignalP"/>
    </source>
</evidence>
<keyword evidence="1" id="KW-0732">Signal</keyword>
<reference evidence="2 3" key="1">
    <citation type="submission" date="2024-05" db="EMBL/GenBank/DDBJ databases">
        <title>Genetic variation in Jamaican populations of the coffee berry borer (Hypothenemus hampei).</title>
        <authorList>
            <person name="Errbii M."/>
            <person name="Myrie A."/>
        </authorList>
    </citation>
    <scope>NUCLEOTIDE SEQUENCE [LARGE SCALE GENOMIC DNA]</scope>
    <source>
        <strain evidence="2">JA-Hopewell-2020-01-JO</strain>
        <tissue evidence="2">Whole body</tissue>
    </source>
</reference>
<evidence type="ECO:0000313" key="3">
    <source>
        <dbReference type="Proteomes" id="UP001566132"/>
    </source>
</evidence>
<comment type="caution">
    <text evidence="2">The sequence shown here is derived from an EMBL/GenBank/DDBJ whole genome shotgun (WGS) entry which is preliminary data.</text>
</comment>
<name>A0ABD1EVN1_HYPHA</name>
<sequence>MTFSVAQRTVLVIVILMVTVGTESGRVRRCSILCPSPGIIIKEGNLCPSCVYPELGDNCYQLINNGSLSCGESLACCSGTCQKSC</sequence>
<organism evidence="2 3">
    <name type="scientific">Hypothenemus hampei</name>
    <name type="common">Coffee berry borer</name>
    <dbReference type="NCBI Taxonomy" id="57062"/>
    <lineage>
        <taxon>Eukaryota</taxon>
        <taxon>Metazoa</taxon>
        <taxon>Ecdysozoa</taxon>
        <taxon>Arthropoda</taxon>
        <taxon>Hexapoda</taxon>
        <taxon>Insecta</taxon>
        <taxon>Pterygota</taxon>
        <taxon>Neoptera</taxon>
        <taxon>Endopterygota</taxon>
        <taxon>Coleoptera</taxon>
        <taxon>Polyphaga</taxon>
        <taxon>Cucujiformia</taxon>
        <taxon>Curculionidae</taxon>
        <taxon>Scolytinae</taxon>
        <taxon>Hypothenemus</taxon>
    </lineage>
</organism>
<evidence type="ECO:0000313" key="2">
    <source>
        <dbReference type="EMBL" id="KAL1502496.1"/>
    </source>
</evidence>
<proteinExistence type="predicted"/>
<dbReference type="AlphaFoldDB" id="A0ABD1EVN1"/>
<dbReference type="Proteomes" id="UP001566132">
    <property type="component" value="Unassembled WGS sequence"/>
</dbReference>
<keyword evidence="3" id="KW-1185">Reference proteome</keyword>
<gene>
    <name evidence="2" type="ORF">ABEB36_007632</name>
</gene>
<protein>
    <submittedName>
        <fullName evidence="2">Uncharacterized protein</fullName>
    </submittedName>
</protein>
<feature type="signal peptide" evidence="1">
    <location>
        <begin position="1"/>
        <end position="24"/>
    </location>
</feature>
<feature type="chain" id="PRO_5044861347" evidence="1">
    <location>
        <begin position="25"/>
        <end position="85"/>
    </location>
</feature>